<evidence type="ECO:0000313" key="2">
    <source>
        <dbReference type="EMBL" id="ALW89056.1"/>
    </source>
</evidence>
<reference evidence="2 3" key="1">
    <citation type="submission" date="2015-12" db="EMBL/GenBank/DDBJ databases">
        <authorList>
            <person name="Kim M.K."/>
            <person name="Srinivasan S."/>
            <person name="Lee J.-J."/>
            <person name="Kim K."/>
        </authorList>
    </citation>
    <scope>NUCLEOTIDE SEQUENCE [LARGE SCALE GENOMIC DNA]</scope>
    <source>
        <strain evidence="2 3">BM2</strain>
    </source>
</reference>
<keyword evidence="3" id="KW-1185">Reference proteome</keyword>
<feature type="transmembrane region" description="Helical" evidence="1">
    <location>
        <begin position="29"/>
        <end position="59"/>
    </location>
</feature>
<evidence type="ECO:0000256" key="1">
    <source>
        <dbReference type="SAM" id="Phobius"/>
    </source>
</evidence>
<organism evidence="2 3">
    <name type="scientific">Deinococcus actinosclerus</name>
    <dbReference type="NCBI Taxonomy" id="1768108"/>
    <lineage>
        <taxon>Bacteria</taxon>
        <taxon>Thermotogati</taxon>
        <taxon>Deinococcota</taxon>
        <taxon>Deinococci</taxon>
        <taxon>Deinococcales</taxon>
        <taxon>Deinococcaceae</taxon>
        <taxon>Deinococcus</taxon>
    </lineage>
</organism>
<keyword evidence="1" id="KW-0812">Transmembrane</keyword>
<keyword evidence="1" id="KW-0472">Membrane</keyword>
<accession>A0ABN4K6T8</accession>
<dbReference type="EMBL" id="CP013910">
    <property type="protein sequence ID" value="ALW89056.1"/>
    <property type="molecule type" value="Genomic_DNA"/>
</dbReference>
<sequence length="73" mass="7898">MPPLISLALTGWLCWNVYQGRDWARVVVALLLLWTGALGGVAVTVVLGGLHMLAAALLFTPGVRTYMAYARQL</sequence>
<protein>
    <submittedName>
        <fullName evidence="2">Uncharacterized protein</fullName>
    </submittedName>
</protein>
<dbReference type="RefSeq" id="WP_062158369.1">
    <property type="nucleotide sequence ID" value="NZ_CP013910.1"/>
</dbReference>
<name>A0ABN4K6T8_9DEIO</name>
<proteinExistence type="predicted"/>
<evidence type="ECO:0000313" key="3">
    <source>
        <dbReference type="Proteomes" id="UP000060071"/>
    </source>
</evidence>
<keyword evidence="1" id="KW-1133">Transmembrane helix</keyword>
<gene>
    <name evidence="2" type="ORF">AUC44_09265</name>
</gene>
<dbReference type="Proteomes" id="UP000060071">
    <property type="component" value="Chromosome"/>
</dbReference>